<name>A0ABD0PFS5_CIRMR</name>
<dbReference type="EMBL" id="JAMKFB020000016">
    <property type="protein sequence ID" value="KAL0172647.1"/>
    <property type="molecule type" value="Genomic_DNA"/>
</dbReference>
<evidence type="ECO:0000313" key="3">
    <source>
        <dbReference type="Proteomes" id="UP001529510"/>
    </source>
</evidence>
<dbReference type="Proteomes" id="UP001529510">
    <property type="component" value="Unassembled WGS sequence"/>
</dbReference>
<sequence length="82" mass="9147">KLQPMVDGIDANRKKWEELCLSYQQTRRASECISSLEPGETESSQSSDSTYEPESSQSEATNQSEDSTHCVEPNQATVANYK</sequence>
<dbReference type="AlphaFoldDB" id="A0ABD0PFS5"/>
<evidence type="ECO:0000313" key="2">
    <source>
        <dbReference type="EMBL" id="KAL0172647.1"/>
    </source>
</evidence>
<organism evidence="2 3">
    <name type="scientific">Cirrhinus mrigala</name>
    <name type="common">Mrigala</name>
    <dbReference type="NCBI Taxonomy" id="683832"/>
    <lineage>
        <taxon>Eukaryota</taxon>
        <taxon>Metazoa</taxon>
        <taxon>Chordata</taxon>
        <taxon>Craniata</taxon>
        <taxon>Vertebrata</taxon>
        <taxon>Euteleostomi</taxon>
        <taxon>Actinopterygii</taxon>
        <taxon>Neopterygii</taxon>
        <taxon>Teleostei</taxon>
        <taxon>Ostariophysi</taxon>
        <taxon>Cypriniformes</taxon>
        <taxon>Cyprinidae</taxon>
        <taxon>Labeoninae</taxon>
        <taxon>Labeonini</taxon>
        <taxon>Cirrhinus</taxon>
    </lineage>
</organism>
<reference evidence="2 3" key="1">
    <citation type="submission" date="2024-05" db="EMBL/GenBank/DDBJ databases">
        <title>Genome sequencing and assembly of Indian major carp, Cirrhinus mrigala (Hamilton, 1822).</title>
        <authorList>
            <person name="Mohindra V."/>
            <person name="Chowdhury L.M."/>
            <person name="Lal K."/>
            <person name="Jena J.K."/>
        </authorList>
    </citation>
    <scope>NUCLEOTIDE SEQUENCE [LARGE SCALE GENOMIC DNA]</scope>
    <source>
        <strain evidence="2">CM1030</strain>
        <tissue evidence="2">Blood</tissue>
    </source>
</reference>
<protein>
    <submittedName>
        <fullName evidence="2">Uncharacterized protein</fullName>
    </submittedName>
</protein>
<feature type="non-terminal residue" evidence="2">
    <location>
        <position position="1"/>
    </location>
</feature>
<accession>A0ABD0PFS5</accession>
<keyword evidence="3" id="KW-1185">Reference proteome</keyword>
<feature type="region of interest" description="Disordered" evidence="1">
    <location>
        <begin position="31"/>
        <end position="82"/>
    </location>
</feature>
<gene>
    <name evidence="2" type="ORF">M9458_032958</name>
</gene>
<comment type="caution">
    <text evidence="2">The sequence shown here is derived from an EMBL/GenBank/DDBJ whole genome shotgun (WGS) entry which is preliminary data.</text>
</comment>
<feature type="compositionally biased region" description="Polar residues" evidence="1">
    <location>
        <begin position="41"/>
        <end position="65"/>
    </location>
</feature>
<proteinExistence type="predicted"/>
<evidence type="ECO:0000256" key="1">
    <source>
        <dbReference type="SAM" id="MobiDB-lite"/>
    </source>
</evidence>